<dbReference type="InterPro" id="IPR023385">
    <property type="entry name" value="YopX-like_C"/>
</dbReference>
<organism evidence="2 4">
    <name type="scientific">Naasia lichenicola</name>
    <dbReference type="NCBI Taxonomy" id="2565933"/>
    <lineage>
        <taxon>Bacteria</taxon>
        <taxon>Bacillati</taxon>
        <taxon>Actinomycetota</taxon>
        <taxon>Actinomycetes</taxon>
        <taxon>Micrococcales</taxon>
        <taxon>Microbacteriaceae</taxon>
        <taxon>Naasia</taxon>
    </lineage>
</organism>
<evidence type="ECO:0000313" key="4">
    <source>
        <dbReference type="Proteomes" id="UP000309133"/>
    </source>
</evidence>
<dbReference type="AlphaFoldDB" id="A0A4S4FKM6"/>
<dbReference type="EMBL" id="SSSM01000003">
    <property type="protein sequence ID" value="THG31935.1"/>
    <property type="molecule type" value="Genomic_DNA"/>
</dbReference>
<reference evidence="2 4" key="1">
    <citation type="submission" date="2019-04" db="EMBL/GenBank/DDBJ databases">
        <authorList>
            <person name="Jiang L."/>
        </authorList>
    </citation>
    <scope>NUCLEOTIDE SEQUENCE [LARGE SCALE GENOMIC DNA]</scope>
    <source>
        <strain evidence="2 4">YIM 131853</strain>
    </source>
</reference>
<feature type="domain" description="YopX protein" evidence="1">
    <location>
        <begin position="50"/>
        <end position="148"/>
    </location>
</feature>
<dbReference type="EMBL" id="SSSM01000004">
    <property type="protein sequence ID" value="THG30698.1"/>
    <property type="molecule type" value="Genomic_DNA"/>
</dbReference>
<proteinExistence type="predicted"/>
<gene>
    <name evidence="3" type="ORF">E6C64_07790</name>
    <name evidence="2" type="ORF">E6C64_08645</name>
</gene>
<dbReference type="InterPro" id="IPR010024">
    <property type="entry name" value="CHP16711"/>
</dbReference>
<evidence type="ECO:0000313" key="2">
    <source>
        <dbReference type="EMBL" id="THG30698.1"/>
    </source>
</evidence>
<protein>
    <recommendedName>
        <fullName evidence="1">YopX protein domain-containing protein</fullName>
    </recommendedName>
</protein>
<evidence type="ECO:0000259" key="1">
    <source>
        <dbReference type="Pfam" id="PF09643"/>
    </source>
</evidence>
<evidence type="ECO:0000313" key="3">
    <source>
        <dbReference type="EMBL" id="THG31935.1"/>
    </source>
</evidence>
<dbReference type="OrthoDB" id="1809393at2"/>
<dbReference type="SUPFAM" id="SSF159006">
    <property type="entry name" value="YopX-like"/>
    <property type="match status" value="1"/>
</dbReference>
<dbReference type="Pfam" id="PF09643">
    <property type="entry name" value="YopX"/>
    <property type="match status" value="1"/>
</dbReference>
<name>A0A4S4FKM6_9MICO</name>
<sequence>MGEALVSRVTKFRAWQPHASLHLKPGMYLVDDMVWYLEQDGRTLGGEVFLTRHLGTSRSSEFFEDVEIMQFTGLIDKNGVEIYEGDIIDSDHNFGGPFGATVHRGTIVYEHARYLIKTGIVGNDLTTLYRANWKIEVIGNIHENPELLSGGEAS</sequence>
<dbReference type="Proteomes" id="UP000309133">
    <property type="component" value="Unassembled WGS sequence"/>
</dbReference>
<dbReference type="InterPro" id="IPR019096">
    <property type="entry name" value="YopX_protein"/>
</dbReference>
<comment type="caution">
    <text evidence="2">The sequence shown here is derived from an EMBL/GenBank/DDBJ whole genome shotgun (WGS) entry which is preliminary data.</text>
</comment>
<dbReference type="RefSeq" id="WP_136427055.1">
    <property type="nucleotide sequence ID" value="NZ_SSSM01000003.1"/>
</dbReference>
<accession>A0A4S4FKM6</accession>
<dbReference type="NCBIfam" id="TIGR01671">
    <property type="entry name" value="phage_TIGR01671"/>
    <property type="match status" value="1"/>
</dbReference>
<dbReference type="Gene3D" id="2.30.30.290">
    <property type="entry name" value="YopX-like domains"/>
    <property type="match status" value="1"/>
</dbReference>
<keyword evidence="4" id="KW-1185">Reference proteome</keyword>